<name>A0ABR4PIY7_9HELO</name>
<accession>A0ABR4PIY7</accession>
<evidence type="ECO:0008006" key="7">
    <source>
        <dbReference type="Google" id="ProtNLM"/>
    </source>
</evidence>
<dbReference type="Pfam" id="PF11807">
    <property type="entry name" value="UstYa"/>
    <property type="match status" value="1"/>
</dbReference>
<sequence>MSGHRYGYSQLETRDQGRQQLHTGLWSDWQKKRSIKIVWLTLLCWSIATTMVGFLLGRNITALPTTARTFDAKSSDRRQEQVMHYNRTFGDEPSTESDRAWKEIFPAHGGFFSIVSTPSQRVTFTVFHQLHCLDGIRQNYWHLYRTPQTDAEDHQDRAKMHISHAHVRHCIDLLRQTLMCNADTTLEMKRSGEDGVHGFGTLHHCVDWNHLITDVAQKQMSGGKDAAI</sequence>
<evidence type="ECO:0000256" key="1">
    <source>
        <dbReference type="ARBA" id="ARBA00004685"/>
    </source>
</evidence>
<gene>
    <name evidence="5" type="ORF">PVAG01_05022</name>
</gene>
<dbReference type="Proteomes" id="UP001629113">
    <property type="component" value="Unassembled WGS sequence"/>
</dbReference>
<keyword evidence="6" id="KW-1185">Reference proteome</keyword>
<evidence type="ECO:0000313" key="5">
    <source>
        <dbReference type="EMBL" id="KAL3423275.1"/>
    </source>
</evidence>
<comment type="caution">
    <text evidence="5">The sequence shown here is derived from an EMBL/GenBank/DDBJ whole genome shotgun (WGS) entry which is preliminary data.</text>
</comment>
<organism evidence="5 6">
    <name type="scientific">Phlyctema vagabunda</name>
    <dbReference type="NCBI Taxonomy" id="108571"/>
    <lineage>
        <taxon>Eukaryota</taxon>
        <taxon>Fungi</taxon>
        <taxon>Dikarya</taxon>
        <taxon>Ascomycota</taxon>
        <taxon>Pezizomycotina</taxon>
        <taxon>Leotiomycetes</taxon>
        <taxon>Helotiales</taxon>
        <taxon>Dermateaceae</taxon>
        <taxon>Phlyctema</taxon>
    </lineage>
</organism>
<comment type="similarity">
    <text evidence="3">Belongs to the ustYa family.</text>
</comment>
<dbReference type="InterPro" id="IPR021765">
    <property type="entry name" value="UstYa-like"/>
</dbReference>
<evidence type="ECO:0000256" key="4">
    <source>
        <dbReference type="SAM" id="Phobius"/>
    </source>
</evidence>
<evidence type="ECO:0000256" key="2">
    <source>
        <dbReference type="ARBA" id="ARBA00023002"/>
    </source>
</evidence>
<dbReference type="PANTHER" id="PTHR33365">
    <property type="entry name" value="YALI0B05434P"/>
    <property type="match status" value="1"/>
</dbReference>
<comment type="pathway">
    <text evidence="1">Mycotoxin biosynthesis.</text>
</comment>
<dbReference type="PANTHER" id="PTHR33365:SF11">
    <property type="entry name" value="TAT PATHWAY SIGNAL SEQUENCE"/>
    <property type="match status" value="1"/>
</dbReference>
<feature type="transmembrane region" description="Helical" evidence="4">
    <location>
        <begin position="37"/>
        <end position="56"/>
    </location>
</feature>
<keyword evidence="4" id="KW-1133">Transmembrane helix</keyword>
<keyword evidence="2" id="KW-0560">Oxidoreductase</keyword>
<dbReference type="EMBL" id="JBFCZG010000004">
    <property type="protein sequence ID" value="KAL3423275.1"/>
    <property type="molecule type" value="Genomic_DNA"/>
</dbReference>
<reference evidence="5 6" key="1">
    <citation type="submission" date="2024-06" db="EMBL/GenBank/DDBJ databases">
        <title>Complete genome of Phlyctema vagabunda strain 19-DSS-EL-015.</title>
        <authorList>
            <person name="Fiorenzani C."/>
        </authorList>
    </citation>
    <scope>NUCLEOTIDE SEQUENCE [LARGE SCALE GENOMIC DNA]</scope>
    <source>
        <strain evidence="5 6">19-DSS-EL-015</strain>
    </source>
</reference>
<proteinExistence type="inferred from homology"/>
<keyword evidence="4" id="KW-0812">Transmembrane</keyword>
<evidence type="ECO:0000313" key="6">
    <source>
        <dbReference type="Proteomes" id="UP001629113"/>
    </source>
</evidence>
<protein>
    <recommendedName>
        <fullName evidence="7">Tat pathway signal sequence</fullName>
    </recommendedName>
</protein>
<evidence type="ECO:0000256" key="3">
    <source>
        <dbReference type="ARBA" id="ARBA00035112"/>
    </source>
</evidence>
<keyword evidence="4" id="KW-0472">Membrane</keyword>